<dbReference type="PANTHER" id="PTHR12271">
    <property type="entry name" value="POLY A POLYMERASE CID PAP -RELATED"/>
    <property type="match status" value="1"/>
</dbReference>
<dbReference type="Proteomes" id="UP000271162">
    <property type="component" value="Unassembled WGS sequence"/>
</dbReference>
<dbReference type="WBParaSite" id="NBR_0001607901-mRNA-1">
    <property type="protein sequence ID" value="NBR_0001607901-mRNA-1"/>
    <property type="gene ID" value="NBR_0001607901"/>
</dbReference>
<dbReference type="GO" id="GO:1990817">
    <property type="term" value="F:poly(A) RNA polymerase activity"/>
    <property type="evidence" value="ECO:0007669"/>
    <property type="project" value="TreeGrafter"/>
</dbReference>
<keyword evidence="3" id="KW-1185">Reference proteome</keyword>
<evidence type="ECO:0000313" key="4">
    <source>
        <dbReference type="WBParaSite" id="NBR_0001607901-mRNA-1"/>
    </source>
</evidence>
<evidence type="ECO:0000313" key="2">
    <source>
        <dbReference type="EMBL" id="VDL79674.1"/>
    </source>
</evidence>
<dbReference type="EMBL" id="UYSL01022025">
    <property type="protein sequence ID" value="VDL79674.1"/>
    <property type="molecule type" value="Genomic_DNA"/>
</dbReference>
<dbReference type="PANTHER" id="PTHR12271:SF117">
    <property type="entry name" value="PAP-ASSOCIATED DOMAIN-CONTAINING PROTEIN"/>
    <property type="match status" value="1"/>
</dbReference>
<dbReference type="GO" id="GO:0031123">
    <property type="term" value="P:RNA 3'-end processing"/>
    <property type="evidence" value="ECO:0007669"/>
    <property type="project" value="TreeGrafter"/>
</dbReference>
<reference evidence="2 3" key="2">
    <citation type="submission" date="2018-11" db="EMBL/GenBank/DDBJ databases">
        <authorList>
            <consortium name="Pathogen Informatics"/>
        </authorList>
    </citation>
    <scope>NUCLEOTIDE SEQUENCE [LARGE SCALE GENOMIC DNA]</scope>
</reference>
<name>A0A0N4YGX4_NIPBR</name>
<evidence type="ECO:0000313" key="3">
    <source>
        <dbReference type="Proteomes" id="UP000271162"/>
    </source>
</evidence>
<organism evidence="4">
    <name type="scientific">Nippostrongylus brasiliensis</name>
    <name type="common">Rat hookworm</name>
    <dbReference type="NCBI Taxonomy" id="27835"/>
    <lineage>
        <taxon>Eukaryota</taxon>
        <taxon>Metazoa</taxon>
        <taxon>Ecdysozoa</taxon>
        <taxon>Nematoda</taxon>
        <taxon>Chromadorea</taxon>
        <taxon>Rhabditida</taxon>
        <taxon>Rhabditina</taxon>
        <taxon>Rhabditomorpha</taxon>
        <taxon>Strongyloidea</taxon>
        <taxon>Heligmosomidae</taxon>
        <taxon>Nippostrongylus</taxon>
    </lineage>
</organism>
<proteinExistence type="predicted"/>
<dbReference type="Gene3D" id="3.30.460.10">
    <property type="entry name" value="Beta Polymerase, domain 2"/>
    <property type="match status" value="1"/>
</dbReference>
<dbReference type="InterPro" id="IPR054708">
    <property type="entry name" value="MTPAP-like_central"/>
</dbReference>
<dbReference type="InterPro" id="IPR043519">
    <property type="entry name" value="NT_sf"/>
</dbReference>
<accession>A0A0N4YGX4</accession>
<evidence type="ECO:0000259" key="1">
    <source>
        <dbReference type="Pfam" id="PF22600"/>
    </source>
</evidence>
<dbReference type="SUPFAM" id="SSF81301">
    <property type="entry name" value="Nucleotidyltransferase"/>
    <property type="match status" value="1"/>
</dbReference>
<feature type="domain" description="Poly(A) RNA polymerase mitochondrial-like central palm" evidence="1">
    <location>
        <begin position="269"/>
        <end position="364"/>
    </location>
</feature>
<protein>
    <submittedName>
        <fullName evidence="4">NTP_transf_2 domain-containing protein</fullName>
    </submittedName>
</protein>
<reference evidence="4" key="1">
    <citation type="submission" date="2017-02" db="UniProtKB">
        <authorList>
            <consortium name="WormBaseParasite"/>
        </authorList>
    </citation>
    <scope>IDENTIFICATION</scope>
</reference>
<dbReference type="AlphaFoldDB" id="A0A0N4YGX4"/>
<gene>
    <name evidence="2" type="ORF">NBR_LOCUS16080</name>
</gene>
<dbReference type="STRING" id="27835.A0A0N4YGX4"/>
<sequence>MGGLIDPGCSWEGDLNIALERSARFDLVRKLAEKWGKKLQVERVCDPTAGSGGTEQYVVHLAFGDVPFIVLGAKGIGRTAEEAESNCAWNLMSFFQEYLGRESMAELRKKWTAAEKEIDEAVKVCRLIEEELNSEQFCQLKTVAILDVNPPEKAWARQLRLELRKMYAKKRLAAAAASSTSAAASSTIFTKQAKTGLKRKISDASSEKSADDCSTKKSKACQVAKAKPLINIATSSGAVPSAVAAKICSNNSINDKSSLKNSLLSMVKFGSIMNTDEVYQWKMEVRNILLTEFRPAFPHRPVELFAVGSTVNGCGSYNSDMDLCLCIPTDIENIYSSERIVALKTLRKLNTIIKGKPSLRRVVRSSEVIPAKVGFFAVSYVCNTYIIMLKANTRTISGSNYQNVFTSTI</sequence>
<dbReference type="Pfam" id="PF22600">
    <property type="entry name" value="MTPAP-like_central"/>
    <property type="match status" value="1"/>
</dbReference>